<keyword evidence="10 17" id="KW-0520">NAD</keyword>
<keyword evidence="5 18" id="KW-0479">Metal-binding</keyword>
<evidence type="ECO:0000256" key="5">
    <source>
        <dbReference type="ARBA" id="ARBA00022723"/>
    </source>
</evidence>
<evidence type="ECO:0000313" key="22">
    <source>
        <dbReference type="EMBL" id="RGC10286.1"/>
    </source>
</evidence>
<feature type="domain" description="YjeF C-terminal" evidence="20">
    <location>
        <begin position="227"/>
        <end position="507"/>
    </location>
</feature>
<dbReference type="EC" id="4.2.1.136" evidence="19"/>
<evidence type="ECO:0000313" key="23">
    <source>
        <dbReference type="Proteomes" id="UP000260025"/>
    </source>
</evidence>
<dbReference type="NCBIfam" id="TIGR00197">
    <property type="entry name" value="yjeF_nterm"/>
    <property type="match status" value="1"/>
</dbReference>
<evidence type="ECO:0000256" key="4">
    <source>
        <dbReference type="ARBA" id="ARBA00009524"/>
    </source>
</evidence>
<keyword evidence="12 17" id="KW-0456">Lyase</keyword>
<evidence type="ECO:0000256" key="8">
    <source>
        <dbReference type="ARBA" id="ARBA00022857"/>
    </source>
</evidence>
<comment type="function">
    <text evidence="18">Catalyzes the epimerization of the S- and R-forms of NAD(P)HX, a damaged form of NAD(P)H that is a result of enzymatic or heat-dependent hydration. This is a prerequisite for the S-specific NAD(P)H-hydrate dehydratase to allow the repair of both epimers of NAD(P)HX.</text>
</comment>
<dbReference type="PROSITE" id="PS51385">
    <property type="entry name" value="YJEF_N"/>
    <property type="match status" value="1"/>
</dbReference>
<dbReference type="NCBIfam" id="TIGR00196">
    <property type="entry name" value="yjeF_cterm"/>
    <property type="match status" value="1"/>
</dbReference>
<comment type="function">
    <text evidence="14 19">Bifunctional enzyme that catalyzes the epimerization of the S- and R-forms of NAD(P)HX and the dehydration of the S-form of NAD(P)HX at the expense of ADP, which is converted to AMP. This allows the repair of both epimers of NAD(P)HX, a damaged form of NAD(P)H that is a result of enzymatic or heat-dependent hydration.</text>
</comment>
<comment type="function">
    <text evidence="17">Catalyzes the dehydration of the S-form of NAD(P)HX at the expense of ADP, which is converted to AMP. Together with NAD(P)HX epimerase, which catalyzes the epimerization of the S- and R-forms, the enzyme allows the repair of both epimers of NAD(P)HX, a damaged form of NAD(P)H that is a result of enzymatic or heat-dependent hydration.</text>
</comment>
<dbReference type="Pfam" id="PF01256">
    <property type="entry name" value="Carb_kinase"/>
    <property type="match status" value="1"/>
</dbReference>
<evidence type="ECO:0000256" key="6">
    <source>
        <dbReference type="ARBA" id="ARBA00022741"/>
    </source>
</evidence>
<feature type="binding site" evidence="17">
    <location>
        <position position="381"/>
    </location>
    <ligand>
        <name>(6S)-NADPHX</name>
        <dbReference type="ChEBI" id="CHEBI:64076"/>
    </ligand>
</feature>
<comment type="catalytic activity">
    <reaction evidence="2 18 19">
        <text>(6R)-NADPHX = (6S)-NADPHX</text>
        <dbReference type="Rhea" id="RHEA:32227"/>
        <dbReference type="ChEBI" id="CHEBI:64076"/>
        <dbReference type="ChEBI" id="CHEBI:64077"/>
        <dbReference type="EC" id="5.1.99.6"/>
    </reaction>
</comment>
<keyword evidence="11 18" id="KW-0413">Isomerase</keyword>
<dbReference type="PROSITE" id="PS51383">
    <property type="entry name" value="YJEF_C_3"/>
    <property type="match status" value="1"/>
</dbReference>
<dbReference type="Pfam" id="PF03853">
    <property type="entry name" value="YjeF_N"/>
    <property type="match status" value="1"/>
</dbReference>
<feature type="binding site" evidence="17">
    <location>
        <begin position="419"/>
        <end position="423"/>
    </location>
    <ligand>
        <name>AMP</name>
        <dbReference type="ChEBI" id="CHEBI:456215"/>
    </ligand>
</feature>
<feature type="binding site" evidence="18">
    <location>
        <position position="142"/>
    </location>
    <ligand>
        <name>(6S)-NADPHX</name>
        <dbReference type="ChEBI" id="CHEBI:64076"/>
    </ligand>
</feature>
<evidence type="ECO:0000256" key="17">
    <source>
        <dbReference type="HAMAP-Rule" id="MF_01965"/>
    </source>
</evidence>
<dbReference type="PANTHER" id="PTHR12592">
    <property type="entry name" value="ATP-DEPENDENT (S)-NAD(P)H-HYDRATE DEHYDRATASE FAMILY MEMBER"/>
    <property type="match status" value="1"/>
</dbReference>
<keyword evidence="6 17" id="KW-0547">Nucleotide-binding</keyword>
<dbReference type="InterPro" id="IPR029056">
    <property type="entry name" value="Ribokinase-like"/>
</dbReference>
<evidence type="ECO:0000256" key="12">
    <source>
        <dbReference type="ARBA" id="ARBA00023239"/>
    </source>
</evidence>
<feature type="domain" description="YjeF N-terminal" evidence="21">
    <location>
        <begin position="9"/>
        <end position="217"/>
    </location>
</feature>
<comment type="catalytic activity">
    <reaction evidence="16 17 19">
        <text>(6S)-NADPHX + ADP = AMP + phosphate + NADPH + H(+)</text>
        <dbReference type="Rhea" id="RHEA:32235"/>
        <dbReference type="ChEBI" id="CHEBI:15378"/>
        <dbReference type="ChEBI" id="CHEBI:43474"/>
        <dbReference type="ChEBI" id="CHEBI:57783"/>
        <dbReference type="ChEBI" id="CHEBI:64076"/>
        <dbReference type="ChEBI" id="CHEBI:456215"/>
        <dbReference type="ChEBI" id="CHEBI:456216"/>
        <dbReference type="EC" id="4.2.1.136"/>
    </reaction>
</comment>
<sequence length="509" mass="55390">MEIVNTEAMRKMDTEAIHEYGIPGILLMEHAAMAVMDYIREHVARDSCIMILCGPGNNGGDGFALARLLVEEEYTQVRIHCSVPYDRMSHDEAVYARIAESYGIEIMKTQDMELIKPALDAADVVVDALFGTGLSRNIEGFYDVLILYLNLLNKRVISIDIASGVHGDTGCIMNCAVQSDVTITFECLKRGQLLYPGSSYCGDILVKKITLPKAVKAKIEQSIHLLDEEIVRRFLPKREAHSHKGSYGKVMMVGGSSYMHGAITLAAKAALLSGTGTLTLFLPDCISDIISMKLEESMLLLAPSMNGSFSMISVDLLKRNLDAYDLITIGNGMGRGEVTQAMVRTVLESDRPCVLDGDALYEAGKLRELLHRPAITILTPHPKEMSYLCGCSVKEVVKDPVQCAMEFVNSFENVVLVLKDQHTIICSKDVMYMNTAGNHALAKGGSGDVLCGILTGLYAQGKDALQAAAAAVYVHACAADELLHTMDAYSIQPSDLIAALSDTYGMLKT</sequence>
<dbReference type="PIRSF" id="PIRSF017184">
    <property type="entry name" value="Nnr"/>
    <property type="match status" value="1"/>
</dbReference>
<accession>A0A3E2VJB0</accession>
<evidence type="ECO:0000256" key="10">
    <source>
        <dbReference type="ARBA" id="ARBA00023027"/>
    </source>
</evidence>
<dbReference type="GO" id="GO:0046496">
    <property type="term" value="P:nicotinamide nucleotide metabolic process"/>
    <property type="evidence" value="ECO:0007669"/>
    <property type="project" value="UniProtKB-UniRule"/>
</dbReference>
<keyword evidence="8 17" id="KW-0521">NADP</keyword>
<comment type="cofactor">
    <cofactor evidence="18 19">
        <name>K(+)</name>
        <dbReference type="ChEBI" id="CHEBI:29103"/>
    </cofactor>
    <text evidence="18 19">Binds 1 potassium ion per subunit.</text>
</comment>
<dbReference type="InterPro" id="IPR036652">
    <property type="entry name" value="YjeF_N_dom_sf"/>
</dbReference>
<feature type="binding site" evidence="18">
    <location>
        <position position="163"/>
    </location>
    <ligand>
        <name>K(+)</name>
        <dbReference type="ChEBI" id="CHEBI:29103"/>
    </ligand>
</feature>
<evidence type="ECO:0000256" key="9">
    <source>
        <dbReference type="ARBA" id="ARBA00022958"/>
    </source>
</evidence>
<evidence type="ECO:0000256" key="11">
    <source>
        <dbReference type="ARBA" id="ARBA00023235"/>
    </source>
</evidence>
<comment type="similarity">
    <text evidence="4 19">In the C-terminal section; belongs to the NnrD/CARKD family.</text>
</comment>
<feature type="binding site" evidence="18">
    <location>
        <position position="160"/>
    </location>
    <ligand>
        <name>(6S)-NADPHX</name>
        <dbReference type="ChEBI" id="CHEBI:64076"/>
    </ligand>
</feature>
<evidence type="ECO:0000256" key="3">
    <source>
        <dbReference type="ARBA" id="ARBA00006001"/>
    </source>
</evidence>
<dbReference type="GO" id="GO:0110051">
    <property type="term" value="P:metabolite repair"/>
    <property type="evidence" value="ECO:0007669"/>
    <property type="project" value="TreeGrafter"/>
</dbReference>
<feature type="binding site" evidence="18">
    <location>
        <position position="127"/>
    </location>
    <ligand>
        <name>K(+)</name>
        <dbReference type="ChEBI" id="CHEBI:29103"/>
    </ligand>
</feature>
<dbReference type="Gene3D" id="3.40.50.10260">
    <property type="entry name" value="YjeF N-terminal domain"/>
    <property type="match status" value="1"/>
</dbReference>
<dbReference type="HAMAP" id="MF_01965">
    <property type="entry name" value="NADHX_dehydratase"/>
    <property type="match status" value="1"/>
</dbReference>
<evidence type="ECO:0000256" key="7">
    <source>
        <dbReference type="ARBA" id="ARBA00022840"/>
    </source>
</evidence>
<comment type="similarity">
    <text evidence="3 19">In the N-terminal section; belongs to the NnrE/AIBP family.</text>
</comment>
<comment type="cofactor">
    <cofactor evidence="17">
        <name>Mg(2+)</name>
        <dbReference type="ChEBI" id="CHEBI:18420"/>
    </cofactor>
</comment>
<dbReference type="EC" id="5.1.99.6" evidence="19"/>
<evidence type="ECO:0000259" key="21">
    <source>
        <dbReference type="PROSITE" id="PS51385"/>
    </source>
</evidence>
<dbReference type="InterPro" id="IPR004443">
    <property type="entry name" value="YjeF_N_dom"/>
</dbReference>
<dbReference type="PANTHER" id="PTHR12592:SF0">
    <property type="entry name" value="ATP-DEPENDENT (S)-NAD(P)H-HYDRATE DEHYDRATASE"/>
    <property type="match status" value="1"/>
</dbReference>
<comment type="caution">
    <text evidence="22">The sequence shown here is derived from an EMBL/GenBank/DDBJ whole genome shotgun (WGS) entry which is preliminary data.</text>
</comment>
<dbReference type="SUPFAM" id="SSF53613">
    <property type="entry name" value="Ribokinase-like"/>
    <property type="match status" value="1"/>
</dbReference>
<feature type="binding site" evidence="17">
    <location>
        <position position="332"/>
    </location>
    <ligand>
        <name>(6S)-NADPHX</name>
        <dbReference type="ChEBI" id="CHEBI:64076"/>
    </ligand>
</feature>
<evidence type="ECO:0000256" key="15">
    <source>
        <dbReference type="ARBA" id="ARBA00048238"/>
    </source>
</evidence>
<dbReference type="HAMAP" id="MF_01966">
    <property type="entry name" value="NADHX_epimerase"/>
    <property type="match status" value="1"/>
</dbReference>
<dbReference type="InterPro" id="IPR030677">
    <property type="entry name" value="Nnr"/>
</dbReference>
<feature type="binding site" evidence="17">
    <location>
        <position position="448"/>
    </location>
    <ligand>
        <name>(6S)-NADPHX</name>
        <dbReference type="ChEBI" id="CHEBI:64076"/>
    </ligand>
</feature>
<dbReference type="AlphaFoldDB" id="A0A3E2VJB0"/>
<dbReference type="Proteomes" id="UP000260025">
    <property type="component" value="Unassembled WGS sequence"/>
</dbReference>
<dbReference type="SUPFAM" id="SSF64153">
    <property type="entry name" value="YjeF N-terminal domain-like"/>
    <property type="match status" value="1"/>
</dbReference>
<comment type="similarity">
    <text evidence="18">Belongs to the NnrE/AIBP family.</text>
</comment>
<dbReference type="GO" id="GO:0052855">
    <property type="term" value="F:ADP-dependent NAD(P)H-hydrate dehydratase activity"/>
    <property type="evidence" value="ECO:0007669"/>
    <property type="project" value="UniProtKB-UniRule"/>
</dbReference>
<keyword evidence="7 17" id="KW-0067">ATP-binding</keyword>
<comment type="subunit">
    <text evidence="17">Homotetramer.</text>
</comment>
<feature type="binding site" evidence="18">
    <location>
        <position position="58"/>
    </location>
    <ligand>
        <name>K(+)</name>
        <dbReference type="ChEBI" id="CHEBI:29103"/>
    </ligand>
</feature>
<dbReference type="GO" id="GO:0046872">
    <property type="term" value="F:metal ion binding"/>
    <property type="evidence" value="ECO:0007669"/>
    <property type="project" value="UniProtKB-UniRule"/>
</dbReference>
<dbReference type="GO" id="GO:0052856">
    <property type="term" value="F:NAD(P)HX epimerase activity"/>
    <property type="evidence" value="ECO:0007669"/>
    <property type="project" value="UniProtKB-UniRule"/>
</dbReference>
<proteinExistence type="inferred from homology"/>
<dbReference type="Gene3D" id="3.40.1190.20">
    <property type="match status" value="1"/>
</dbReference>
<evidence type="ECO:0000256" key="1">
    <source>
        <dbReference type="ARBA" id="ARBA00000013"/>
    </source>
</evidence>
<dbReference type="InterPro" id="IPR000631">
    <property type="entry name" value="CARKD"/>
</dbReference>
<dbReference type="EMBL" id="QVEV01000048">
    <property type="protein sequence ID" value="RGC10286.1"/>
    <property type="molecule type" value="Genomic_DNA"/>
</dbReference>
<protein>
    <recommendedName>
        <fullName evidence="19">Bifunctional NAD(P)H-hydrate repair enzyme</fullName>
    </recommendedName>
    <alternativeName>
        <fullName evidence="19">Nicotinamide nucleotide repair protein</fullName>
    </alternativeName>
    <domain>
        <recommendedName>
            <fullName evidence="19">ADP-dependent (S)-NAD(P)H-hydrate dehydratase</fullName>
            <ecNumber evidence="19">4.2.1.136</ecNumber>
        </recommendedName>
        <alternativeName>
            <fullName evidence="19">ADP-dependent NAD(P)HX dehydratase</fullName>
        </alternativeName>
    </domain>
    <domain>
        <recommendedName>
            <fullName evidence="19">NAD(P)H-hydrate epimerase</fullName>
            <ecNumber evidence="19">5.1.99.6</ecNumber>
        </recommendedName>
    </domain>
</protein>
<dbReference type="CDD" id="cd01171">
    <property type="entry name" value="YXKO-related"/>
    <property type="match status" value="1"/>
</dbReference>
<dbReference type="GO" id="GO:0005524">
    <property type="term" value="F:ATP binding"/>
    <property type="evidence" value="ECO:0007669"/>
    <property type="project" value="UniProtKB-UniRule"/>
</dbReference>
<comment type="catalytic activity">
    <reaction evidence="15 17 19">
        <text>(6S)-NADHX + ADP = AMP + phosphate + NADH + H(+)</text>
        <dbReference type="Rhea" id="RHEA:32223"/>
        <dbReference type="ChEBI" id="CHEBI:15378"/>
        <dbReference type="ChEBI" id="CHEBI:43474"/>
        <dbReference type="ChEBI" id="CHEBI:57945"/>
        <dbReference type="ChEBI" id="CHEBI:64074"/>
        <dbReference type="ChEBI" id="CHEBI:456215"/>
        <dbReference type="ChEBI" id="CHEBI:456216"/>
        <dbReference type="EC" id="4.2.1.136"/>
    </reaction>
</comment>
<comment type="catalytic activity">
    <reaction evidence="1 18 19">
        <text>(6R)-NADHX = (6S)-NADHX</text>
        <dbReference type="Rhea" id="RHEA:32215"/>
        <dbReference type="ChEBI" id="CHEBI:64074"/>
        <dbReference type="ChEBI" id="CHEBI:64075"/>
        <dbReference type="EC" id="5.1.99.6"/>
    </reaction>
</comment>
<evidence type="ECO:0000256" key="16">
    <source>
        <dbReference type="ARBA" id="ARBA00049209"/>
    </source>
</evidence>
<evidence type="ECO:0000256" key="14">
    <source>
        <dbReference type="ARBA" id="ARBA00025153"/>
    </source>
</evidence>
<gene>
    <name evidence="17" type="primary">nnrD</name>
    <name evidence="18" type="synonym">nnrE</name>
    <name evidence="22" type="ORF">DXA38_20145</name>
</gene>
<keyword evidence="13" id="KW-0511">Multifunctional enzyme</keyword>
<evidence type="ECO:0000259" key="20">
    <source>
        <dbReference type="PROSITE" id="PS51383"/>
    </source>
</evidence>
<dbReference type="OrthoDB" id="9806925at2"/>
<reference evidence="22 23" key="1">
    <citation type="submission" date="2018-08" db="EMBL/GenBank/DDBJ databases">
        <title>A genome reference for cultivated species of the human gut microbiota.</title>
        <authorList>
            <person name="Zou Y."/>
            <person name="Xue W."/>
            <person name="Luo G."/>
        </authorList>
    </citation>
    <scope>NUCLEOTIDE SEQUENCE [LARGE SCALE GENOMIC DNA]</scope>
    <source>
        <strain evidence="22 23">OF01-2LB</strain>
    </source>
</reference>
<comment type="similarity">
    <text evidence="17">Belongs to the NnrD/CARKD family.</text>
</comment>
<evidence type="ECO:0000256" key="19">
    <source>
        <dbReference type="PIRNR" id="PIRNR017184"/>
    </source>
</evidence>
<keyword evidence="9 18" id="KW-0630">Potassium</keyword>
<evidence type="ECO:0000256" key="13">
    <source>
        <dbReference type="ARBA" id="ARBA00023268"/>
    </source>
</evidence>
<evidence type="ECO:0000256" key="2">
    <source>
        <dbReference type="ARBA" id="ARBA00000909"/>
    </source>
</evidence>
<feature type="binding site" evidence="18">
    <location>
        <begin position="57"/>
        <end position="61"/>
    </location>
    <ligand>
        <name>(6S)-NADPHX</name>
        <dbReference type="ChEBI" id="CHEBI:64076"/>
    </ligand>
</feature>
<feature type="binding site" evidence="17">
    <location>
        <position position="262"/>
    </location>
    <ligand>
        <name>(6S)-NADPHX</name>
        <dbReference type="ChEBI" id="CHEBI:64076"/>
    </ligand>
</feature>
<dbReference type="RefSeq" id="WP_117444745.1">
    <property type="nucleotide sequence ID" value="NZ_JAJFEN010000053.1"/>
</dbReference>
<feature type="binding site" evidence="17">
    <location>
        <position position="447"/>
    </location>
    <ligand>
        <name>AMP</name>
        <dbReference type="ChEBI" id="CHEBI:456215"/>
    </ligand>
</feature>
<name>A0A3E2VJB0_CLOIN</name>
<feature type="binding site" evidence="18">
    <location>
        <begin position="131"/>
        <end position="137"/>
    </location>
    <ligand>
        <name>(6S)-NADPHX</name>
        <dbReference type="ChEBI" id="CHEBI:64076"/>
    </ligand>
</feature>
<organism evidence="22 23">
    <name type="scientific">Clostridium innocuum</name>
    <dbReference type="NCBI Taxonomy" id="1522"/>
    <lineage>
        <taxon>Bacteria</taxon>
        <taxon>Bacillati</taxon>
        <taxon>Bacillota</taxon>
        <taxon>Clostridia</taxon>
        <taxon>Eubacteriales</taxon>
        <taxon>Clostridiaceae</taxon>
        <taxon>Clostridium</taxon>
    </lineage>
</organism>
<evidence type="ECO:0000256" key="18">
    <source>
        <dbReference type="HAMAP-Rule" id="MF_01966"/>
    </source>
</evidence>